<feature type="compositionally biased region" description="Polar residues" evidence="1">
    <location>
        <begin position="37"/>
        <end position="48"/>
    </location>
</feature>
<dbReference type="RefSeq" id="WP_121751561.1">
    <property type="nucleotide sequence ID" value="NZ_CBCSLE010000070.1"/>
</dbReference>
<feature type="compositionally biased region" description="Low complexity" evidence="1">
    <location>
        <begin position="1"/>
        <end position="21"/>
    </location>
</feature>
<keyword evidence="3" id="KW-1185">Reference proteome</keyword>
<proteinExistence type="predicted"/>
<dbReference type="GO" id="GO:0046914">
    <property type="term" value="F:transition metal ion binding"/>
    <property type="evidence" value="ECO:0007669"/>
    <property type="project" value="InterPro"/>
</dbReference>
<name>A0A7Y1S5H0_9BACT</name>
<dbReference type="EMBL" id="JAAAPK010000001">
    <property type="protein sequence ID" value="NBC38754.1"/>
    <property type="molecule type" value="Genomic_DNA"/>
</dbReference>
<dbReference type="Gene3D" id="3.90.330.10">
    <property type="entry name" value="Nitrile hydratase alpha /Thiocyanate hydrolase gamma"/>
    <property type="match status" value="1"/>
</dbReference>
<feature type="region of interest" description="Disordered" evidence="1">
    <location>
        <begin position="1"/>
        <end position="48"/>
    </location>
</feature>
<reference evidence="2 3" key="1">
    <citation type="submission" date="2020-01" db="EMBL/GenBank/DDBJ databases">
        <title>The draft genome sequence of Corallococcus exiguus DSM 14696.</title>
        <authorList>
            <person name="Zhang X."/>
            <person name="Zhu H."/>
        </authorList>
    </citation>
    <scope>NUCLEOTIDE SEQUENCE [LARGE SCALE GENOMIC DNA]</scope>
    <source>
        <strain evidence="2 3">DSM 14696</strain>
    </source>
</reference>
<dbReference type="InterPro" id="IPR036648">
    <property type="entry name" value="CN_Hdrase_a/SCN_Hdrase_g_sf"/>
</dbReference>
<comment type="caution">
    <text evidence="2">The sequence shown here is derived from an EMBL/GenBank/DDBJ whole genome shotgun (WGS) entry which is preliminary data.</text>
</comment>
<dbReference type="Proteomes" id="UP000537825">
    <property type="component" value="Unassembled WGS sequence"/>
</dbReference>
<evidence type="ECO:0000256" key="1">
    <source>
        <dbReference type="SAM" id="MobiDB-lite"/>
    </source>
</evidence>
<accession>A0A7Y1S5H0</accession>
<evidence type="ECO:0000313" key="3">
    <source>
        <dbReference type="Proteomes" id="UP000537825"/>
    </source>
</evidence>
<evidence type="ECO:0000313" key="2">
    <source>
        <dbReference type="EMBL" id="NBC38754.1"/>
    </source>
</evidence>
<evidence type="ECO:0008006" key="4">
    <source>
        <dbReference type="Google" id="ProtNLM"/>
    </source>
</evidence>
<dbReference type="GO" id="GO:0003824">
    <property type="term" value="F:catalytic activity"/>
    <property type="evidence" value="ECO:0007669"/>
    <property type="project" value="InterPro"/>
</dbReference>
<gene>
    <name evidence="2" type="ORF">GTZ93_02865</name>
</gene>
<dbReference type="AlphaFoldDB" id="A0A7Y1S5H0"/>
<sequence>MASTTGRRTTTTSSKSATRTAQKMIKPAAAQGRGQRTKSVVTRSRSTVTPQLAAEPVFAWAELKPLLKARARNDPDFRKKLLAHPEAAFEEAVGYPLPKGLRLQPFEETPQQLYIIVPRSERKLTALEIEVVQSGLDFPPSCPEDCPGDSNPPSC</sequence>
<dbReference type="SUPFAM" id="SSF56209">
    <property type="entry name" value="Nitrile hydratase alpha chain"/>
    <property type="match status" value="1"/>
</dbReference>
<protein>
    <recommendedName>
        <fullName evidence="4">NHLP leader peptide family natural product</fullName>
    </recommendedName>
</protein>
<organism evidence="2 3">
    <name type="scientific">Corallococcus exiguus</name>
    <dbReference type="NCBI Taxonomy" id="83462"/>
    <lineage>
        <taxon>Bacteria</taxon>
        <taxon>Pseudomonadati</taxon>
        <taxon>Myxococcota</taxon>
        <taxon>Myxococcia</taxon>
        <taxon>Myxococcales</taxon>
        <taxon>Cystobacterineae</taxon>
        <taxon>Myxococcaceae</taxon>
        <taxon>Corallococcus</taxon>
    </lineage>
</organism>